<dbReference type="SUPFAM" id="SSF51206">
    <property type="entry name" value="cAMP-binding domain-like"/>
    <property type="match status" value="1"/>
</dbReference>
<keyword evidence="3" id="KW-1185">Reference proteome</keyword>
<reference evidence="3" key="1">
    <citation type="journal article" date="2019" name="Int. J. Syst. Evol. Microbiol.">
        <title>The Global Catalogue of Microorganisms (GCM) 10K type strain sequencing project: providing services to taxonomists for standard genome sequencing and annotation.</title>
        <authorList>
            <consortium name="The Broad Institute Genomics Platform"/>
            <consortium name="The Broad Institute Genome Sequencing Center for Infectious Disease"/>
            <person name="Wu L."/>
            <person name="Ma J."/>
        </authorList>
    </citation>
    <scope>NUCLEOTIDE SEQUENCE [LARGE SCALE GENOMIC DNA]</scope>
    <source>
        <strain evidence="3">CGMCC 1.7656</strain>
    </source>
</reference>
<comment type="caution">
    <text evidence="2">The sequence shown here is derived from an EMBL/GenBank/DDBJ whole genome shotgun (WGS) entry which is preliminary data.</text>
</comment>
<dbReference type="InterPro" id="IPR018490">
    <property type="entry name" value="cNMP-bd_dom_sf"/>
</dbReference>
<dbReference type="RefSeq" id="WP_188618453.1">
    <property type="nucleotide sequence ID" value="NZ_BMLV01000006.1"/>
</dbReference>
<evidence type="ECO:0000259" key="1">
    <source>
        <dbReference type="PROSITE" id="PS50042"/>
    </source>
</evidence>
<dbReference type="InterPro" id="IPR014710">
    <property type="entry name" value="RmlC-like_jellyroll"/>
</dbReference>
<dbReference type="EMBL" id="BMLV01000006">
    <property type="protein sequence ID" value="GGP06076.1"/>
    <property type="molecule type" value="Genomic_DNA"/>
</dbReference>
<dbReference type="Proteomes" id="UP000620064">
    <property type="component" value="Unassembled WGS sequence"/>
</dbReference>
<sequence>MMKFKTMKEQEILIEFAKKHFEISTEDQEKIKKYFKVKNVEKNEILLNAGEVCNHMYFVVQGILRTFHLNGNGTEFTRLIRKENQFCTVLLSFLEKKSSVATIQALEKGVLLAISSDDFRTLTKESEVALKIYTKTLEDFENFHLKRLEFLTSYSPKEKTEIFLKEYQELEPRLTDKVIASYLQITPETYCRCKKSLEC</sequence>
<name>A0ABQ2NP39_9FLAO</name>
<feature type="domain" description="Cyclic nucleotide-binding" evidence="1">
    <location>
        <begin position="23"/>
        <end position="122"/>
    </location>
</feature>
<dbReference type="Gene3D" id="2.60.120.10">
    <property type="entry name" value="Jelly Rolls"/>
    <property type="match status" value="1"/>
</dbReference>
<organism evidence="2 3">
    <name type="scientific">Cloacibacterium rupense</name>
    <dbReference type="NCBI Taxonomy" id="517423"/>
    <lineage>
        <taxon>Bacteria</taxon>
        <taxon>Pseudomonadati</taxon>
        <taxon>Bacteroidota</taxon>
        <taxon>Flavobacteriia</taxon>
        <taxon>Flavobacteriales</taxon>
        <taxon>Weeksellaceae</taxon>
    </lineage>
</organism>
<proteinExistence type="predicted"/>
<dbReference type="CDD" id="cd00038">
    <property type="entry name" value="CAP_ED"/>
    <property type="match status" value="1"/>
</dbReference>
<evidence type="ECO:0000313" key="3">
    <source>
        <dbReference type="Proteomes" id="UP000620064"/>
    </source>
</evidence>
<protein>
    <recommendedName>
        <fullName evidence="1">Cyclic nucleotide-binding domain-containing protein</fullName>
    </recommendedName>
</protein>
<evidence type="ECO:0000313" key="2">
    <source>
        <dbReference type="EMBL" id="GGP06076.1"/>
    </source>
</evidence>
<dbReference type="PROSITE" id="PS50042">
    <property type="entry name" value="CNMP_BINDING_3"/>
    <property type="match status" value="1"/>
</dbReference>
<dbReference type="InterPro" id="IPR000595">
    <property type="entry name" value="cNMP-bd_dom"/>
</dbReference>
<dbReference type="Pfam" id="PF00027">
    <property type="entry name" value="cNMP_binding"/>
    <property type="match status" value="1"/>
</dbReference>
<accession>A0ABQ2NP39</accession>
<gene>
    <name evidence="2" type="ORF">GCM10010992_24850</name>
</gene>